<evidence type="ECO:0000256" key="3">
    <source>
        <dbReference type="SAM" id="MobiDB-lite"/>
    </source>
</evidence>
<dbReference type="PROSITE" id="PS50238">
    <property type="entry name" value="RHOGAP"/>
    <property type="match status" value="1"/>
</dbReference>
<organism>
    <name type="scientific">Branchiostoma floridae</name>
    <name type="common">Florida lancelet</name>
    <name type="synonym">Amphioxus</name>
    <dbReference type="NCBI Taxonomy" id="7739"/>
    <lineage>
        <taxon>Eukaryota</taxon>
        <taxon>Metazoa</taxon>
        <taxon>Chordata</taxon>
        <taxon>Cephalochordata</taxon>
        <taxon>Leptocardii</taxon>
        <taxon>Amphioxiformes</taxon>
        <taxon>Branchiostomatidae</taxon>
        <taxon>Branchiostoma</taxon>
    </lineage>
</organism>
<dbReference type="Pfam" id="PF00620">
    <property type="entry name" value="RhoGAP"/>
    <property type="match status" value="1"/>
</dbReference>
<dbReference type="SUPFAM" id="SSF48350">
    <property type="entry name" value="GTPase activation domain, GAP"/>
    <property type="match status" value="1"/>
</dbReference>
<feature type="region of interest" description="Disordered" evidence="3">
    <location>
        <begin position="104"/>
        <end position="128"/>
    </location>
</feature>
<dbReference type="PROSITE" id="PS50848">
    <property type="entry name" value="START"/>
    <property type="match status" value="1"/>
</dbReference>
<keyword evidence="1" id="KW-0343">GTPase activation</keyword>
<dbReference type="InParanoid" id="C3XWH2"/>
<dbReference type="InterPro" id="IPR000198">
    <property type="entry name" value="RhoGAP_dom"/>
</dbReference>
<keyword evidence="2" id="KW-0597">Phosphoprotein</keyword>
<dbReference type="InterPro" id="IPR008936">
    <property type="entry name" value="Rho_GTPase_activation_prot"/>
</dbReference>
<dbReference type="InterPro" id="IPR023393">
    <property type="entry name" value="START-like_dom_sf"/>
</dbReference>
<gene>
    <name evidence="6" type="ORF">BRAFLDRAFT_117084</name>
</gene>
<dbReference type="GO" id="GO:0005096">
    <property type="term" value="F:GTPase activator activity"/>
    <property type="evidence" value="ECO:0007669"/>
    <property type="project" value="UniProtKB-KW"/>
</dbReference>
<dbReference type="InterPro" id="IPR013761">
    <property type="entry name" value="SAM/pointed_sf"/>
</dbReference>
<evidence type="ECO:0000256" key="1">
    <source>
        <dbReference type="ARBA" id="ARBA00022468"/>
    </source>
</evidence>
<dbReference type="SMART" id="SM00234">
    <property type="entry name" value="START"/>
    <property type="match status" value="1"/>
</dbReference>
<dbReference type="FunFam" id="3.30.530.20:FF:000009">
    <property type="entry name" value="StAR related lipid transfer domain containing 13"/>
    <property type="match status" value="1"/>
</dbReference>
<accession>C3XWH2</accession>
<feature type="compositionally biased region" description="Basic residues" evidence="3">
    <location>
        <begin position="430"/>
        <end position="442"/>
    </location>
</feature>
<dbReference type="EMBL" id="GG666471">
    <property type="protein sequence ID" value="EEN67706.1"/>
    <property type="molecule type" value="Genomic_DNA"/>
</dbReference>
<feature type="compositionally biased region" description="Basic and acidic residues" evidence="3">
    <location>
        <begin position="412"/>
        <end position="429"/>
    </location>
</feature>
<dbReference type="PANTHER" id="PTHR12659">
    <property type="entry name" value="RHO-TYPE GTPASE ACTIVATING PROTEIN"/>
    <property type="match status" value="1"/>
</dbReference>
<feature type="compositionally biased region" description="Polar residues" evidence="3">
    <location>
        <begin position="373"/>
        <end position="384"/>
    </location>
</feature>
<feature type="compositionally biased region" description="Polar residues" evidence="3">
    <location>
        <begin position="518"/>
        <end position="532"/>
    </location>
</feature>
<feature type="region of interest" description="Disordered" evidence="3">
    <location>
        <begin position="513"/>
        <end position="542"/>
    </location>
</feature>
<feature type="compositionally biased region" description="Polar residues" evidence="3">
    <location>
        <begin position="352"/>
        <end position="365"/>
    </location>
</feature>
<dbReference type="CDD" id="cd08869">
    <property type="entry name" value="START_RhoGAP"/>
    <property type="match status" value="1"/>
</dbReference>
<feature type="compositionally biased region" description="Basic and acidic residues" evidence="3">
    <location>
        <begin position="533"/>
        <end position="542"/>
    </location>
</feature>
<feature type="domain" description="START" evidence="5">
    <location>
        <begin position="1034"/>
        <end position="1217"/>
    </location>
</feature>
<dbReference type="GO" id="GO:0008289">
    <property type="term" value="F:lipid binding"/>
    <property type="evidence" value="ECO:0007669"/>
    <property type="project" value="InterPro"/>
</dbReference>
<protein>
    <submittedName>
        <fullName evidence="6">Uncharacterized protein</fullName>
    </submittedName>
</protein>
<dbReference type="Gene3D" id="1.10.555.10">
    <property type="entry name" value="Rho GTPase activation protein"/>
    <property type="match status" value="1"/>
</dbReference>
<name>C3XWH2_BRAFL</name>
<dbReference type="SUPFAM" id="SSF55961">
    <property type="entry name" value="Bet v1-like"/>
    <property type="match status" value="1"/>
</dbReference>
<feature type="domain" description="Rho-GAP" evidence="4">
    <location>
        <begin position="801"/>
        <end position="1004"/>
    </location>
</feature>
<dbReference type="CDD" id="cd09538">
    <property type="entry name" value="SAM_DLC1_2-like"/>
    <property type="match status" value="1"/>
</dbReference>
<reference evidence="6" key="1">
    <citation type="journal article" date="2008" name="Nature">
        <title>The amphioxus genome and the evolution of the chordate karyotype.</title>
        <authorList>
            <consortium name="US DOE Joint Genome Institute (JGI-PGF)"/>
            <person name="Putnam N.H."/>
            <person name="Butts T."/>
            <person name="Ferrier D.E.K."/>
            <person name="Furlong R.F."/>
            <person name="Hellsten U."/>
            <person name="Kawashima T."/>
            <person name="Robinson-Rechavi M."/>
            <person name="Shoguchi E."/>
            <person name="Terry A."/>
            <person name="Yu J.-K."/>
            <person name="Benito-Gutierrez E.L."/>
            <person name="Dubchak I."/>
            <person name="Garcia-Fernandez J."/>
            <person name="Gibson-Brown J.J."/>
            <person name="Grigoriev I.V."/>
            <person name="Horton A.C."/>
            <person name="de Jong P.J."/>
            <person name="Jurka J."/>
            <person name="Kapitonov V.V."/>
            <person name="Kohara Y."/>
            <person name="Kuroki Y."/>
            <person name="Lindquist E."/>
            <person name="Lucas S."/>
            <person name="Osoegawa K."/>
            <person name="Pennacchio L.A."/>
            <person name="Salamov A.A."/>
            <person name="Satou Y."/>
            <person name="Sauka-Spengler T."/>
            <person name="Schmutz J."/>
            <person name="Shin-I T."/>
            <person name="Toyoda A."/>
            <person name="Bronner-Fraser M."/>
            <person name="Fujiyama A."/>
            <person name="Holland L.Z."/>
            <person name="Holland P.W.H."/>
            <person name="Satoh N."/>
            <person name="Rokhsar D.S."/>
        </authorList>
    </citation>
    <scope>NUCLEOTIDE SEQUENCE [LARGE SCALE GENOMIC DNA]</scope>
    <source>
        <strain evidence="6">S238N-H82</strain>
        <tissue evidence="6">Testes</tissue>
    </source>
</reference>
<evidence type="ECO:0000259" key="4">
    <source>
        <dbReference type="PROSITE" id="PS50238"/>
    </source>
</evidence>
<feature type="region of interest" description="Disordered" evidence="3">
    <location>
        <begin position="345"/>
        <end position="447"/>
    </location>
</feature>
<dbReference type="SUPFAM" id="SSF47769">
    <property type="entry name" value="SAM/Pointed domain"/>
    <property type="match status" value="1"/>
</dbReference>
<dbReference type="Gene3D" id="3.30.530.20">
    <property type="match status" value="1"/>
</dbReference>
<dbReference type="Pfam" id="PF01852">
    <property type="entry name" value="START"/>
    <property type="match status" value="1"/>
</dbReference>
<dbReference type="GO" id="GO:0007165">
    <property type="term" value="P:signal transduction"/>
    <property type="evidence" value="ECO:0007669"/>
    <property type="project" value="InterPro"/>
</dbReference>
<dbReference type="InterPro" id="IPR002913">
    <property type="entry name" value="START_lipid-bd_dom"/>
</dbReference>
<dbReference type="Gene3D" id="1.10.287.2070">
    <property type="match status" value="1"/>
</dbReference>
<dbReference type="AlphaFoldDB" id="C3XWH2"/>
<dbReference type="STRING" id="7739.C3XWH2"/>
<dbReference type="PANTHER" id="PTHR12659:SF7">
    <property type="entry name" value="CROSSVEINLESS C, ISOFORM C"/>
    <property type="match status" value="1"/>
</dbReference>
<evidence type="ECO:0000256" key="2">
    <source>
        <dbReference type="ARBA" id="ARBA00022553"/>
    </source>
</evidence>
<feature type="region of interest" description="Disordered" evidence="3">
    <location>
        <begin position="644"/>
        <end position="663"/>
    </location>
</feature>
<proteinExistence type="predicted"/>
<dbReference type="eggNOG" id="KOG2200">
    <property type="taxonomic scope" value="Eukaryota"/>
</dbReference>
<dbReference type="SMART" id="SM00324">
    <property type="entry name" value="RhoGAP"/>
    <property type="match status" value="1"/>
</dbReference>
<dbReference type="FunCoup" id="C3XWH2">
    <property type="interactions" value="22"/>
</dbReference>
<feature type="compositionally biased region" description="Low complexity" evidence="3">
    <location>
        <begin position="104"/>
        <end position="115"/>
    </location>
</feature>
<evidence type="ECO:0000313" key="6">
    <source>
        <dbReference type="EMBL" id="EEN67706.1"/>
    </source>
</evidence>
<evidence type="ECO:0000259" key="5">
    <source>
        <dbReference type="PROSITE" id="PS50848"/>
    </source>
</evidence>
<sequence length="1247" mass="141118">MHSGNGIVKAFSHKGYVIHFWANNLRKIGVVSRKMECFDRRILPAETLISSYPGSEKEGQGWEECNVGVNERNHKANMEVDCVWPKRPDSLDLMLDLLDKTSPYPSPVTSPTASPDQSPELVHGSGARPKIQKVCAPREQTATRRCSAGRSQQVSGTLELLHADGTVQCLFAYQCTILWPACVELAGHFPAPAELSTPGQEMMWLSELEAIDACKWLRDCGFPQYAQMYEDSCFPVDITSVETDHDFLDRDSIQSLIRRLRTLNRCASMRIEAPRPQVVDDSDEDEQCAISNKWKYQRVSRRWSRLEDFSQVPEVTVDLAPVQSSDIPSQLATSYSSYDSVLTDSSDRVESHSYTSASSFDSQTGGYLRSPGIKTSRTVSSPRTKSPHPTDFPGLLPVTIEIEPKSPPPNDNGRDHRGVKGLLKRMDTLRRKRSRSSSRKRTPSKDRVVISGPVLQESTMNQAKMDRLNCVDVRKTDENSNVQGKLGEVVRRQPGQAASPHSRSRREGCVFDDDILNSLKNPTPKYSPNTYNRRNESLSRREALNRGSVVRNGCISTARGSMLNYHTGSFNLGSGTCKDVWRPVIKRQASEDSLATHSIYDNVPTSSLDTAGDIAAPQDKVAAVEEILQSISGLSEEIMSMSLSDFDEDSSHNPSSAPPTLSPLHQQVRLEIQDRPAFPDSDMGTSSSWDELEVRRGVTQKPKDSGIETTCLNKLAVGRRSRVQWHSFQKSQHPLLQVQPLEVHVLSAGQLLVLRKLSLLKLTALMERYSPSNRSGWNWAMPRFMKRIRAPEYKDKAVFGIPLLHVLQRTGQPLPQSIIYAMDYLRRTAMDQVGIFRKSGARSRIQALKRMNETNPDTLSYEGMMCYDVADMLKQYFRELPEPLLTNKLSETFVSIFTRLPTELRLQAMQAAIMLMPDENREVLQTLLLFLREVAQNVEENQMTPYNLAVCFAPSLFHIAGPRRGDHSLTRRHRSGRPNEKELSENVAAHECLNMMITECEELFQVPEDTMMQCRFTYMEQGDPVTLDQLGRKKFDESSDWHNYIENCIQGLLKESRDKFKGWVSVSCPNDVELTYKKVGDGHPLRLWKCAVEVEAPPVELLNRVLRERHLWDEDLIKWRVVEKLDRQTEVFQYVTNSMAPHPTRDYCTLRSWRTDLPHDTCVLVETSVKHPEAAIMGGLRGTVLASRYLIEPCGSGKSRLIHIVRIDTRGRSPEWYNRAYGHICAAHVGQIRDSFRHSNEGPETKV</sequence>